<evidence type="ECO:0000313" key="2">
    <source>
        <dbReference type="Proteomes" id="UP000253420"/>
    </source>
</evidence>
<sequence length="64" mass="7422">MIHFFSGFRFKDIFRRDCSIGKGPMDENHVTKRRLFAPTAIDAIARIKAKSRGNNRPVTLKRCK</sequence>
<reference evidence="1 2" key="1">
    <citation type="submission" date="2018-07" db="EMBL/GenBank/DDBJ databases">
        <title>The draft genome of Phyllobacterium salinisoli.</title>
        <authorList>
            <person name="Liu L."/>
            <person name="Li L."/>
            <person name="Zhang X."/>
            <person name="Liang L."/>
        </authorList>
    </citation>
    <scope>NUCLEOTIDE SEQUENCE [LARGE SCALE GENOMIC DNA]</scope>
    <source>
        <strain evidence="1 2">LLAN61</strain>
    </source>
</reference>
<evidence type="ECO:0000313" key="1">
    <source>
        <dbReference type="EMBL" id="RCS22535.1"/>
    </source>
</evidence>
<dbReference type="EMBL" id="QOZG01000007">
    <property type="protein sequence ID" value="RCS22535.1"/>
    <property type="molecule type" value="Genomic_DNA"/>
</dbReference>
<gene>
    <name evidence="1" type="ORF">DUT91_16590</name>
</gene>
<organism evidence="1 2">
    <name type="scientific">Phyllobacterium salinisoli</name>
    <dbReference type="NCBI Taxonomy" id="1899321"/>
    <lineage>
        <taxon>Bacteria</taxon>
        <taxon>Pseudomonadati</taxon>
        <taxon>Pseudomonadota</taxon>
        <taxon>Alphaproteobacteria</taxon>
        <taxon>Hyphomicrobiales</taxon>
        <taxon>Phyllobacteriaceae</taxon>
        <taxon>Phyllobacterium</taxon>
    </lineage>
</organism>
<dbReference type="AlphaFoldDB" id="A0A368K1J0"/>
<proteinExistence type="predicted"/>
<comment type="caution">
    <text evidence="1">The sequence shown here is derived from an EMBL/GenBank/DDBJ whole genome shotgun (WGS) entry which is preliminary data.</text>
</comment>
<name>A0A368K1J0_9HYPH</name>
<dbReference type="Proteomes" id="UP000253420">
    <property type="component" value="Unassembled WGS sequence"/>
</dbReference>
<accession>A0A368K1J0</accession>
<keyword evidence="2" id="KW-1185">Reference proteome</keyword>
<protein>
    <submittedName>
        <fullName evidence="1">Uncharacterized protein</fullName>
    </submittedName>
</protein>